<comment type="caution">
    <text evidence="2">The sequence shown here is derived from an EMBL/GenBank/DDBJ whole genome shotgun (WGS) entry which is preliminary data.</text>
</comment>
<evidence type="ECO:0008006" key="4">
    <source>
        <dbReference type="Google" id="ProtNLM"/>
    </source>
</evidence>
<sequence length="116" mass="12780">MDGGLLANNPSLELLEEISKENALAKKHNNPNHELECFVSLGTGKAPIVSVDTTSLEIGTALIGAIKKLAGILMDQTNVALDTIEDRILVDTLWEARTYIREQCEQDVHDLNEMLH</sequence>
<organism evidence="2 3">
    <name type="scientific">Heterodera trifolii</name>
    <dbReference type="NCBI Taxonomy" id="157864"/>
    <lineage>
        <taxon>Eukaryota</taxon>
        <taxon>Metazoa</taxon>
        <taxon>Ecdysozoa</taxon>
        <taxon>Nematoda</taxon>
        <taxon>Chromadorea</taxon>
        <taxon>Rhabditida</taxon>
        <taxon>Tylenchina</taxon>
        <taxon>Tylenchomorpha</taxon>
        <taxon>Tylenchoidea</taxon>
        <taxon>Heteroderidae</taxon>
        <taxon>Heteroderinae</taxon>
        <taxon>Heterodera</taxon>
    </lineage>
</organism>
<keyword evidence="1" id="KW-0378">Hydrolase</keyword>
<dbReference type="InterPro" id="IPR016035">
    <property type="entry name" value="Acyl_Trfase/lysoPLipase"/>
</dbReference>
<reference evidence="2 3" key="1">
    <citation type="submission" date="2024-10" db="EMBL/GenBank/DDBJ databases">
        <authorList>
            <person name="Kim D."/>
        </authorList>
    </citation>
    <scope>NUCLEOTIDE SEQUENCE [LARGE SCALE GENOMIC DNA]</scope>
    <source>
        <strain evidence="2">BH-2024</strain>
    </source>
</reference>
<keyword evidence="3" id="KW-1185">Reference proteome</keyword>
<gene>
    <name evidence="2" type="ORF">niasHT_033541</name>
</gene>
<evidence type="ECO:0000313" key="3">
    <source>
        <dbReference type="Proteomes" id="UP001620626"/>
    </source>
</evidence>
<dbReference type="SUPFAM" id="SSF52151">
    <property type="entry name" value="FabD/lysophospholipase-like"/>
    <property type="match status" value="1"/>
</dbReference>
<accession>A0ABD2HYC9</accession>
<protein>
    <recommendedName>
        <fullName evidence="4">PNPLA domain-containing protein</fullName>
    </recommendedName>
</protein>
<dbReference type="InterPro" id="IPR047148">
    <property type="entry name" value="PLPL9"/>
</dbReference>
<dbReference type="PANTHER" id="PTHR24139:SF34">
    <property type="entry name" value="85_88 KDA CALCIUM-INDEPENDENT PHOSPHOLIPASE A2"/>
    <property type="match status" value="1"/>
</dbReference>
<proteinExistence type="predicted"/>
<dbReference type="GO" id="GO:0016787">
    <property type="term" value="F:hydrolase activity"/>
    <property type="evidence" value="ECO:0007669"/>
    <property type="project" value="UniProtKB-KW"/>
</dbReference>
<name>A0ABD2HYC9_9BILA</name>
<dbReference type="PANTHER" id="PTHR24139">
    <property type="entry name" value="CALCIUM-INDEPENDENT PHOSPHOLIPASE A2"/>
    <property type="match status" value="1"/>
</dbReference>
<dbReference type="Proteomes" id="UP001620626">
    <property type="component" value="Unassembled WGS sequence"/>
</dbReference>
<dbReference type="EMBL" id="JBICBT010001386">
    <property type="protein sequence ID" value="KAL3070031.1"/>
    <property type="molecule type" value="Genomic_DNA"/>
</dbReference>
<dbReference type="AlphaFoldDB" id="A0ABD2HYC9"/>
<evidence type="ECO:0000313" key="2">
    <source>
        <dbReference type="EMBL" id="KAL3070031.1"/>
    </source>
</evidence>
<dbReference type="Gene3D" id="3.40.1090.10">
    <property type="entry name" value="Cytosolic phospholipase A2 catalytic domain"/>
    <property type="match status" value="1"/>
</dbReference>
<evidence type="ECO:0000256" key="1">
    <source>
        <dbReference type="ARBA" id="ARBA00022801"/>
    </source>
</evidence>